<dbReference type="CDD" id="cd02440">
    <property type="entry name" value="AdoMet_MTases"/>
    <property type="match status" value="1"/>
</dbReference>
<proteinExistence type="predicted"/>
<dbReference type="GO" id="GO:0008168">
    <property type="term" value="F:methyltransferase activity"/>
    <property type="evidence" value="ECO:0007669"/>
    <property type="project" value="UniProtKB-KW"/>
</dbReference>
<accession>A0A327JL36</accession>
<name>A0A327JL36_9HYPH</name>
<dbReference type="RefSeq" id="WP_111434440.1">
    <property type="nucleotide sequence ID" value="NZ_JACIGG010000003.1"/>
</dbReference>
<sequence>MSASPDDIIGLYQRFARRFDEVRGRYLMERRWLDAFLNLIPAGGIILDLGCGSGEPIARHIVDRGYKVTGVDSAPAMLAMCRERFADHSWIEADMRRLGLRARFDGIIAWDSFFHLSGTDQRAMFPIFRAHAAARAALMFTSGPVAGIAIGDLFGEPLFHDSLDPQDYRRLLEENGFSVVDYVAEDPDCGGHTIWLAQSIGTESAGT</sequence>
<dbReference type="EMBL" id="NPEV01000021">
    <property type="protein sequence ID" value="RAI27150.1"/>
    <property type="molecule type" value="Genomic_DNA"/>
</dbReference>
<dbReference type="InterPro" id="IPR029063">
    <property type="entry name" value="SAM-dependent_MTases_sf"/>
</dbReference>
<protein>
    <submittedName>
        <fullName evidence="3">SAM-dependent methyltransferase</fullName>
    </submittedName>
</protein>
<dbReference type="Pfam" id="PF13649">
    <property type="entry name" value="Methyltransf_25"/>
    <property type="match status" value="1"/>
</dbReference>
<dbReference type="SUPFAM" id="SSF53335">
    <property type="entry name" value="S-adenosyl-L-methionine-dependent methyltransferases"/>
    <property type="match status" value="1"/>
</dbReference>
<dbReference type="AlphaFoldDB" id="A0A327JL36"/>
<feature type="domain" description="Methyltransferase" evidence="2">
    <location>
        <begin position="46"/>
        <end position="126"/>
    </location>
</feature>
<dbReference type="InterPro" id="IPR041698">
    <property type="entry name" value="Methyltransf_25"/>
</dbReference>
<keyword evidence="1 3" id="KW-0808">Transferase</keyword>
<evidence type="ECO:0000256" key="1">
    <source>
        <dbReference type="ARBA" id="ARBA00022679"/>
    </source>
</evidence>
<evidence type="ECO:0000313" key="4">
    <source>
        <dbReference type="Proteomes" id="UP000249299"/>
    </source>
</evidence>
<evidence type="ECO:0000259" key="2">
    <source>
        <dbReference type="Pfam" id="PF13649"/>
    </source>
</evidence>
<organism evidence="3 4">
    <name type="scientific">Rhodobium orientis</name>
    <dbReference type="NCBI Taxonomy" id="34017"/>
    <lineage>
        <taxon>Bacteria</taxon>
        <taxon>Pseudomonadati</taxon>
        <taxon>Pseudomonadota</taxon>
        <taxon>Alphaproteobacteria</taxon>
        <taxon>Hyphomicrobiales</taxon>
        <taxon>Rhodobiaceae</taxon>
        <taxon>Rhodobium</taxon>
    </lineage>
</organism>
<reference evidence="3 4" key="1">
    <citation type="submission" date="2017-07" db="EMBL/GenBank/DDBJ databases">
        <title>Draft Genome Sequences of Select Purple Nonsulfur Bacteria.</title>
        <authorList>
            <person name="Lasarre B."/>
            <person name="Mckinlay J.B."/>
        </authorList>
    </citation>
    <scope>NUCLEOTIDE SEQUENCE [LARGE SCALE GENOMIC DNA]</scope>
    <source>
        <strain evidence="3 4">DSM 11290</strain>
    </source>
</reference>
<dbReference type="OrthoDB" id="9765084at2"/>
<evidence type="ECO:0000313" key="3">
    <source>
        <dbReference type="EMBL" id="RAI27150.1"/>
    </source>
</evidence>
<keyword evidence="4" id="KW-1185">Reference proteome</keyword>
<dbReference type="PANTHER" id="PTHR43861">
    <property type="entry name" value="TRANS-ACONITATE 2-METHYLTRANSFERASE-RELATED"/>
    <property type="match status" value="1"/>
</dbReference>
<gene>
    <name evidence="3" type="ORF">CH339_11135</name>
</gene>
<dbReference type="Proteomes" id="UP000249299">
    <property type="component" value="Unassembled WGS sequence"/>
</dbReference>
<dbReference type="Gene3D" id="3.40.50.150">
    <property type="entry name" value="Vaccinia Virus protein VP39"/>
    <property type="match status" value="1"/>
</dbReference>
<comment type="caution">
    <text evidence="3">The sequence shown here is derived from an EMBL/GenBank/DDBJ whole genome shotgun (WGS) entry which is preliminary data.</text>
</comment>
<dbReference type="GO" id="GO:0032259">
    <property type="term" value="P:methylation"/>
    <property type="evidence" value="ECO:0007669"/>
    <property type="project" value="UniProtKB-KW"/>
</dbReference>
<keyword evidence="3" id="KW-0489">Methyltransferase</keyword>